<sequence>MPCSETPAEPVNLTIAAFPILPPDPTRRRLQQSYDFEAATRLKPNECVVPLFDGHGIPPNWILTDRDTGYLRDAGREIFVGHLALQSTRCGVKSQAGHPQQKGSRSSPAFYTYNIKALRDREMLIATHAAQSCQQFVSQ</sequence>
<gene>
    <name evidence="1" type="ORF">EAS62_27155</name>
</gene>
<evidence type="ECO:0000313" key="2">
    <source>
        <dbReference type="Proteomes" id="UP000289946"/>
    </source>
</evidence>
<evidence type="ECO:0000313" key="1">
    <source>
        <dbReference type="EMBL" id="RXG90722.1"/>
    </source>
</evidence>
<protein>
    <submittedName>
        <fullName evidence="1">Uncharacterized protein</fullName>
    </submittedName>
</protein>
<reference evidence="1 2" key="1">
    <citation type="submission" date="2018-10" db="EMBL/GenBank/DDBJ databases">
        <title>Bradyrhizobium sp. nov., isolated from effective nodules of peanut in China.</title>
        <authorList>
            <person name="Li Y."/>
        </authorList>
    </citation>
    <scope>NUCLEOTIDE SEQUENCE [LARGE SCALE GENOMIC DNA]</scope>
    <source>
        <strain evidence="1 2">CCBAU 51781</strain>
    </source>
</reference>
<dbReference type="EMBL" id="RDRA01000016">
    <property type="protein sequence ID" value="RXG90722.1"/>
    <property type="molecule type" value="Genomic_DNA"/>
</dbReference>
<keyword evidence="2" id="KW-1185">Reference proteome</keyword>
<proteinExistence type="predicted"/>
<accession>A0ABY0DGU3</accession>
<name>A0ABY0DGU3_9BRAD</name>
<dbReference type="Proteomes" id="UP000289946">
    <property type="component" value="Unassembled WGS sequence"/>
</dbReference>
<comment type="caution">
    <text evidence="1">The sequence shown here is derived from an EMBL/GenBank/DDBJ whole genome shotgun (WGS) entry which is preliminary data.</text>
</comment>
<organism evidence="1 2">
    <name type="scientific">Bradyrhizobium zhanjiangense</name>
    <dbReference type="NCBI Taxonomy" id="1325107"/>
    <lineage>
        <taxon>Bacteria</taxon>
        <taxon>Pseudomonadati</taxon>
        <taxon>Pseudomonadota</taxon>
        <taxon>Alphaproteobacteria</taxon>
        <taxon>Hyphomicrobiales</taxon>
        <taxon>Nitrobacteraceae</taxon>
        <taxon>Bradyrhizobium</taxon>
    </lineage>
</organism>